<dbReference type="PANTHER" id="PTHR43150:SF2">
    <property type="entry name" value="HYPERKINETIC, ISOFORM M"/>
    <property type="match status" value="1"/>
</dbReference>
<dbReference type="GO" id="GO:0016491">
    <property type="term" value="F:oxidoreductase activity"/>
    <property type="evidence" value="ECO:0007669"/>
    <property type="project" value="UniProtKB-KW"/>
</dbReference>
<reference evidence="5" key="1">
    <citation type="submission" date="2020-04" db="EMBL/GenBank/DDBJ databases">
        <title>Hybrid Assembly of Korean Phytophthora infestans isolates.</title>
        <authorList>
            <person name="Prokchorchik M."/>
            <person name="Lee Y."/>
            <person name="Seo J."/>
            <person name="Cho J.-H."/>
            <person name="Park Y.-E."/>
            <person name="Jang D.-C."/>
            <person name="Im J.-S."/>
            <person name="Choi J.-G."/>
            <person name="Park H.-J."/>
            <person name="Lee G.-B."/>
            <person name="Lee Y.-G."/>
            <person name="Hong S.-Y."/>
            <person name="Cho K."/>
            <person name="Sohn K.H."/>
        </authorList>
    </citation>
    <scope>NUCLEOTIDE SEQUENCE</scope>
    <source>
        <strain evidence="5">KR_1_A1</strain>
    </source>
</reference>
<dbReference type="SUPFAM" id="SSF51430">
    <property type="entry name" value="NAD(P)-linked oxidoreductase"/>
    <property type="match status" value="1"/>
</dbReference>
<protein>
    <submittedName>
        <fullName evidence="5">Aldo/keto reductase family</fullName>
    </submittedName>
</protein>
<organism evidence="5 6">
    <name type="scientific">Phytophthora infestans</name>
    <name type="common">Potato late blight agent</name>
    <name type="synonym">Botrytis infestans</name>
    <dbReference type="NCBI Taxonomy" id="4787"/>
    <lineage>
        <taxon>Eukaryota</taxon>
        <taxon>Sar</taxon>
        <taxon>Stramenopiles</taxon>
        <taxon>Oomycota</taxon>
        <taxon>Peronosporomycetes</taxon>
        <taxon>Peronosporales</taxon>
        <taxon>Peronosporaceae</taxon>
        <taxon>Phytophthora</taxon>
    </lineage>
</organism>
<dbReference type="AlphaFoldDB" id="A0A833SGN5"/>
<evidence type="ECO:0000313" key="5">
    <source>
        <dbReference type="EMBL" id="KAF4034232.1"/>
    </source>
</evidence>
<dbReference type="InterPro" id="IPR036812">
    <property type="entry name" value="NAD(P)_OxRdtase_dom_sf"/>
</dbReference>
<dbReference type="InterPro" id="IPR005399">
    <property type="entry name" value="K_chnl_volt-dep_bsu_KCNAB-rel"/>
</dbReference>
<keyword evidence="2" id="KW-0521">NADP</keyword>
<keyword evidence="6" id="KW-1185">Reference proteome</keyword>
<dbReference type="PANTHER" id="PTHR43150">
    <property type="entry name" value="HYPERKINETIC, ISOFORM M"/>
    <property type="match status" value="1"/>
</dbReference>
<keyword evidence="3" id="KW-0560">Oxidoreductase</keyword>
<dbReference type="InterPro" id="IPR023210">
    <property type="entry name" value="NADP_OxRdtase_dom"/>
</dbReference>
<dbReference type="Pfam" id="PF00248">
    <property type="entry name" value="Aldo_ket_red"/>
    <property type="match status" value="1"/>
</dbReference>
<gene>
    <name evidence="5" type="ORF">GN244_ATG13875</name>
</gene>
<dbReference type="Proteomes" id="UP000602510">
    <property type="component" value="Unassembled WGS sequence"/>
</dbReference>
<evidence type="ECO:0000259" key="4">
    <source>
        <dbReference type="Pfam" id="PF00248"/>
    </source>
</evidence>
<comment type="caution">
    <text evidence="5">The sequence shown here is derived from an EMBL/GenBank/DDBJ whole genome shotgun (WGS) entry which is preliminary data.</text>
</comment>
<feature type="domain" description="NADP-dependent oxidoreductase" evidence="4">
    <location>
        <begin position="14"/>
        <end position="235"/>
    </location>
</feature>
<evidence type="ECO:0000313" key="6">
    <source>
        <dbReference type="Proteomes" id="UP000602510"/>
    </source>
</evidence>
<sequence>MEFDEKYTVDMWCEIIKTAFEGVNFIDTAEVCGLGQSEKLLGGAIQKGVHEGVFSREDLIISTKIFFGCKDMATAGTNGQGSTRKHILEGTQASLGRLGLDYVDVIFCHRPDPFTPVEETVRAMNYVINKGWALYWGTSEWLPSQINEACEIADRLNLIRPKSQYNIFERSRVEYAYVDLYKKYKLGLTTWSPLAFYRAGLFTAVNVDRLGCCERKRVDGAGRASRPSQLKENLEAMAFVGKITPEVKEKIVNFVPAVPEMHPFAFGRSHFL</sequence>
<accession>A0A833SGN5</accession>
<evidence type="ECO:0000256" key="1">
    <source>
        <dbReference type="ARBA" id="ARBA00006515"/>
    </source>
</evidence>
<comment type="similarity">
    <text evidence="1">Belongs to the shaker potassium channel beta subunit family.</text>
</comment>
<name>A0A833SGN5_PHYIN</name>
<proteinExistence type="inferred from homology"/>
<dbReference type="Gene3D" id="3.20.20.100">
    <property type="entry name" value="NADP-dependent oxidoreductase domain"/>
    <property type="match status" value="1"/>
</dbReference>
<dbReference type="EMBL" id="WSZM01000380">
    <property type="protein sequence ID" value="KAF4034232.1"/>
    <property type="molecule type" value="Genomic_DNA"/>
</dbReference>
<evidence type="ECO:0000256" key="3">
    <source>
        <dbReference type="ARBA" id="ARBA00023002"/>
    </source>
</evidence>
<evidence type="ECO:0000256" key="2">
    <source>
        <dbReference type="ARBA" id="ARBA00022857"/>
    </source>
</evidence>